<dbReference type="InterPro" id="IPR012340">
    <property type="entry name" value="NA-bd_OB-fold"/>
</dbReference>
<evidence type="ECO:0000256" key="6">
    <source>
        <dbReference type="ARBA" id="ARBA00022895"/>
    </source>
</evidence>
<dbReference type="JaponicusDB" id="SJAG_02194">
    <property type="gene designation" value="pot1"/>
</dbReference>
<dbReference type="PANTHER" id="PTHR14513">
    <property type="entry name" value="PROTECTION OF TELOMERES 1"/>
    <property type="match status" value="1"/>
</dbReference>
<dbReference type="InterPro" id="IPR032042">
    <property type="entry name" value="POT1PC"/>
</dbReference>
<keyword evidence="13" id="KW-1185">Reference proteome</keyword>
<name>B6K1T2_SCHJY</name>
<comment type="similarity">
    <text evidence="3">Belongs to the telombin family.</text>
</comment>
<dbReference type="AlphaFoldDB" id="B6K1T2"/>
<evidence type="ECO:0000256" key="9">
    <source>
        <dbReference type="SAM" id="MobiDB-lite"/>
    </source>
</evidence>
<proteinExistence type="inferred from homology"/>
<dbReference type="VEuPathDB" id="FungiDB:SJAG_02194"/>
<dbReference type="Pfam" id="PF02765">
    <property type="entry name" value="POT1"/>
    <property type="match status" value="1"/>
</dbReference>
<evidence type="ECO:0000256" key="7">
    <source>
        <dbReference type="ARBA" id="ARBA00023125"/>
    </source>
</evidence>
<dbReference type="InterPro" id="IPR011564">
    <property type="entry name" value="Telomer_end-bd_POT1/Cdc13"/>
</dbReference>
<evidence type="ECO:0000256" key="1">
    <source>
        <dbReference type="ARBA" id="ARBA00004123"/>
    </source>
</evidence>
<comment type="subcellular location">
    <subcellularLocation>
        <location evidence="2">Chromosome</location>
        <location evidence="2">Telomere</location>
    </subcellularLocation>
    <subcellularLocation>
        <location evidence="1">Nucleus</location>
    </subcellularLocation>
</comment>
<evidence type="ECO:0000256" key="8">
    <source>
        <dbReference type="ARBA" id="ARBA00023242"/>
    </source>
</evidence>
<dbReference type="OrthoDB" id="2186770at2759"/>
<dbReference type="GO" id="GO:0016233">
    <property type="term" value="P:telomere capping"/>
    <property type="evidence" value="ECO:0000318"/>
    <property type="project" value="GO_Central"/>
</dbReference>
<dbReference type="HOGENOM" id="CLU_016663_1_0_1"/>
<dbReference type="GO" id="GO:0000783">
    <property type="term" value="C:nuclear telomere cap complex"/>
    <property type="evidence" value="ECO:0000318"/>
    <property type="project" value="GO_Central"/>
</dbReference>
<dbReference type="PANTHER" id="PTHR14513:SF0">
    <property type="entry name" value="PROTECTION OF TELOMERES PROTEIN 1"/>
    <property type="match status" value="1"/>
</dbReference>
<organism evidence="11 13">
    <name type="scientific">Schizosaccharomyces japonicus (strain yFS275 / FY16936)</name>
    <name type="common">Fission yeast</name>
    <dbReference type="NCBI Taxonomy" id="402676"/>
    <lineage>
        <taxon>Eukaryota</taxon>
        <taxon>Fungi</taxon>
        <taxon>Dikarya</taxon>
        <taxon>Ascomycota</taxon>
        <taxon>Taphrinomycotina</taxon>
        <taxon>Schizosaccharomycetes</taxon>
        <taxon>Schizosaccharomycetales</taxon>
        <taxon>Schizosaccharomycetaceae</taxon>
        <taxon>Schizosaccharomyces</taxon>
    </lineage>
</organism>
<evidence type="ECO:0000256" key="2">
    <source>
        <dbReference type="ARBA" id="ARBA00004574"/>
    </source>
</evidence>
<evidence type="ECO:0000259" key="10">
    <source>
        <dbReference type="SMART" id="SM00976"/>
    </source>
</evidence>
<dbReference type="SUPFAM" id="SSF50249">
    <property type="entry name" value="Nucleic acid-binding proteins"/>
    <property type="match status" value="2"/>
</dbReference>
<keyword evidence="5" id="KW-0158">Chromosome</keyword>
<evidence type="ECO:0000256" key="3">
    <source>
        <dbReference type="ARBA" id="ARBA00008442"/>
    </source>
</evidence>
<dbReference type="SMART" id="SM00976">
    <property type="entry name" value="Telo_bind"/>
    <property type="match status" value="1"/>
</dbReference>
<dbReference type="STRING" id="402676.B6K1T2"/>
<dbReference type="eggNOG" id="KOG4757">
    <property type="taxonomic scope" value="Eukaryota"/>
</dbReference>
<dbReference type="GO" id="GO:0098505">
    <property type="term" value="F:G-rich strand telomeric DNA binding"/>
    <property type="evidence" value="ECO:0000318"/>
    <property type="project" value="GO_Central"/>
</dbReference>
<feature type="region of interest" description="Disordered" evidence="9">
    <location>
        <begin position="343"/>
        <end position="373"/>
    </location>
</feature>
<keyword evidence="6" id="KW-0779">Telomere</keyword>
<accession>B6K1T2</accession>
<dbReference type="GeneID" id="7050169"/>
<keyword evidence="8" id="KW-0539">Nucleus</keyword>
<dbReference type="GO" id="GO:0010521">
    <property type="term" value="F:telomerase inhibitor activity"/>
    <property type="evidence" value="ECO:0000318"/>
    <property type="project" value="GO_Central"/>
</dbReference>
<sequence>MDIDLNTNDVTNIDRPLILKGVRYHTARQCWGFEKTGSVVNVIGVVNSFKAPKKSQKGTKDWSVSFVLWDPSCTEAFFGLHMLIFSKELNELPAIESVGQIVAVQSISLQNFQGRVQALSKSYFRFAIFNMSANGLQPSTQDIPPARKLVCTKEELQYVETIHDAWLKSREAISVSRETTYLSARVPSPPTHFNPVPISEIHPPGYYKIICQVIRTWYTVKNFTAFVSDYSDNELIYELLPKEDGTHSKSKTIYGRKLLRVTLWDQNDMYCRKFVKEGDYLLLSNVKAKLDPRGNLECLIQGDRNIEKIHVQKLRPDDDLLLNLKRRRLEYFRAEKDIIKRSRAPEKKEPVGKRLSSTDVSSQKDKPASSNGIQMNTNVISQHTEIPRTTIAQVLHSPECVNITPKKFRLLARVVDFWPRKLCDFCVRRCPGEEYVWMFVLLMQDVSQATLPVIFYGDDAAALLNLSTLQPQNLRRNRKALTTMKERMFLLWGNLEEMIQEKDSLECRLKHLNNPWFELCVYEYTCEQTNEGNAKEFGNKRWRGFGLRIK</sequence>
<dbReference type="EMBL" id="KE651166">
    <property type="protein sequence ID" value="EEB07113.1"/>
    <property type="molecule type" value="Genomic_DNA"/>
</dbReference>
<reference evidence="11 13" key="1">
    <citation type="journal article" date="2011" name="Science">
        <title>Comparative functional genomics of the fission yeasts.</title>
        <authorList>
            <person name="Rhind N."/>
            <person name="Chen Z."/>
            <person name="Yassour M."/>
            <person name="Thompson D.A."/>
            <person name="Haas B.J."/>
            <person name="Habib N."/>
            <person name="Wapinski I."/>
            <person name="Roy S."/>
            <person name="Lin M.F."/>
            <person name="Heiman D.I."/>
            <person name="Young S.K."/>
            <person name="Furuya K."/>
            <person name="Guo Y."/>
            <person name="Pidoux A."/>
            <person name="Chen H.M."/>
            <person name="Robbertse B."/>
            <person name="Goldberg J.M."/>
            <person name="Aoki K."/>
            <person name="Bayne E.H."/>
            <person name="Berlin A.M."/>
            <person name="Desjardins C.A."/>
            <person name="Dobbs E."/>
            <person name="Dukaj L."/>
            <person name="Fan L."/>
            <person name="FitzGerald M.G."/>
            <person name="French C."/>
            <person name="Gujja S."/>
            <person name="Hansen K."/>
            <person name="Keifenheim D."/>
            <person name="Levin J.Z."/>
            <person name="Mosher R.A."/>
            <person name="Mueller C.A."/>
            <person name="Pfiffner J."/>
            <person name="Priest M."/>
            <person name="Russ C."/>
            <person name="Smialowska A."/>
            <person name="Swoboda P."/>
            <person name="Sykes S.M."/>
            <person name="Vaughn M."/>
            <person name="Vengrova S."/>
            <person name="Yoder R."/>
            <person name="Zeng Q."/>
            <person name="Allshire R."/>
            <person name="Baulcombe D."/>
            <person name="Birren B.W."/>
            <person name="Brown W."/>
            <person name="Ekwall K."/>
            <person name="Kellis M."/>
            <person name="Leatherwood J."/>
            <person name="Levin H."/>
            <person name="Margalit H."/>
            <person name="Martienssen R."/>
            <person name="Nieduszynski C.A."/>
            <person name="Spatafora J.W."/>
            <person name="Friedman N."/>
            <person name="Dalgaard J.Z."/>
            <person name="Baumann P."/>
            <person name="Niki H."/>
            <person name="Regev A."/>
            <person name="Nusbaum C."/>
        </authorList>
    </citation>
    <scope>NUCLEOTIDE SEQUENCE [LARGE SCALE GENOMIC DNA]</scope>
    <source>
        <strain evidence="13">yFS275 / FY16936</strain>
    </source>
</reference>
<dbReference type="Proteomes" id="UP000001744">
    <property type="component" value="Unassembled WGS sequence"/>
</dbReference>
<evidence type="ECO:0000313" key="13">
    <source>
        <dbReference type="Proteomes" id="UP000001744"/>
    </source>
</evidence>
<dbReference type="Pfam" id="PF16686">
    <property type="entry name" value="POT1PC"/>
    <property type="match status" value="1"/>
</dbReference>
<feature type="compositionally biased region" description="Basic and acidic residues" evidence="9">
    <location>
        <begin position="343"/>
        <end position="352"/>
    </location>
</feature>
<gene>
    <name evidence="12" type="primary">pot1</name>
    <name evidence="11" type="ORF">SJAG_02194</name>
</gene>
<keyword evidence="7" id="KW-0238">DNA-binding</keyword>
<evidence type="ECO:0000256" key="5">
    <source>
        <dbReference type="ARBA" id="ARBA00022454"/>
    </source>
</evidence>
<dbReference type="InterPro" id="IPR028389">
    <property type="entry name" value="POT1"/>
</dbReference>
<dbReference type="Gene3D" id="2.40.50.140">
    <property type="entry name" value="Nucleic acid-binding proteins"/>
    <property type="match status" value="3"/>
</dbReference>
<evidence type="ECO:0000313" key="11">
    <source>
        <dbReference type="EMBL" id="EEB07113.1"/>
    </source>
</evidence>
<evidence type="ECO:0000313" key="12">
    <source>
        <dbReference type="JaponicusDB" id="SJAG_02194"/>
    </source>
</evidence>
<feature type="domain" description="Telomeric single stranded DNA binding POT1/Cdc13" evidence="10">
    <location>
        <begin position="24"/>
        <end position="168"/>
    </location>
</feature>
<dbReference type="RefSeq" id="XP_002173406.1">
    <property type="nucleotide sequence ID" value="XM_002173370.2"/>
</dbReference>
<evidence type="ECO:0000256" key="4">
    <source>
        <dbReference type="ARBA" id="ARBA00015253"/>
    </source>
</evidence>
<protein>
    <recommendedName>
        <fullName evidence="4">Protection of telomeres protein 1</fullName>
    </recommendedName>
</protein>
<dbReference type="OMA" id="WEPHASF"/>
<dbReference type="GO" id="GO:0032210">
    <property type="term" value="P:regulation of telomere maintenance via telomerase"/>
    <property type="evidence" value="ECO:0000318"/>
    <property type="project" value="GO_Central"/>
</dbReference>